<protein>
    <submittedName>
        <fullName evidence="4">GNAT family N-acetyltransferase</fullName>
    </submittedName>
</protein>
<organism evidence="4 5">
    <name type="scientific">Pseudorhodobacter turbinis</name>
    <dbReference type="NCBI Taxonomy" id="2500533"/>
    <lineage>
        <taxon>Bacteria</taxon>
        <taxon>Pseudomonadati</taxon>
        <taxon>Pseudomonadota</taxon>
        <taxon>Alphaproteobacteria</taxon>
        <taxon>Rhodobacterales</taxon>
        <taxon>Paracoccaceae</taxon>
        <taxon>Pseudorhodobacter</taxon>
    </lineage>
</organism>
<proteinExistence type="predicted"/>
<dbReference type="InterPro" id="IPR050832">
    <property type="entry name" value="Bact_Acetyltransf"/>
</dbReference>
<keyword evidence="5" id="KW-1185">Reference proteome</keyword>
<dbReference type="Pfam" id="PF00583">
    <property type="entry name" value="Acetyltransf_1"/>
    <property type="match status" value="1"/>
</dbReference>
<keyword evidence="4" id="KW-0614">Plasmid</keyword>
<keyword evidence="2" id="KW-0012">Acyltransferase</keyword>
<evidence type="ECO:0000313" key="4">
    <source>
        <dbReference type="EMBL" id="QCO57533.1"/>
    </source>
</evidence>
<evidence type="ECO:0000259" key="3">
    <source>
        <dbReference type="PROSITE" id="PS51186"/>
    </source>
</evidence>
<dbReference type="GO" id="GO:0016747">
    <property type="term" value="F:acyltransferase activity, transferring groups other than amino-acyl groups"/>
    <property type="evidence" value="ECO:0007669"/>
    <property type="project" value="InterPro"/>
</dbReference>
<dbReference type="Gene3D" id="3.40.630.30">
    <property type="match status" value="1"/>
</dbReference>
<dbReference type="OrthoDB" id="9789603at2"/>
<evidence type="ECO:0000256" key="2">
    <source>
        <dbReference type="ARBA" id="ARBA00023315"/>
    </source>
</evidence>
<dbReference type="RefSeq" id="WP_137195327.1">
    <property type="nucleotide sequence ID" value="NZ_CP039965.1"/>
</dbReference>
<dbReference type="CDD" id="cd04301">
    <property type="entry name" value="NAT_SF"/>
    <property type="match status" value="1"/>
</dbReference>
<dbReference type="InterPro" id="IPR016181">
    <property type="entry name" value="Acyl_CoA_acyltransferase"/>
</dbReference>
<dbReference type="Proteomes" id="UP000298631">
    <property type="component" value="Plasmid unnamed1"/>
</dbReference>
<sequence length="150" mass="16560">MIRWREALRADVPAIVALLRDDALGQARESTDIAEYTAAFDAMSYEYGNALIVGEADGRVVATYQLTFITGLSLRASRRAQVESVRVAAKVRSEGVGSALMRDAEMRATHAGCTLIQLTSDKTREDAQRFYERAGYAPSHIGFKKRLDQS</sequence>
<dbReference type="InterPro" id="IPR000182">
    <property type="entry name" value="GNAT_dom"/>
</dbReference>
<dbReference type="AlphaFoldDB" id="A0A4P8EKS7"/>
<evidence type="ECO:0000256" key="1">
    <source>
        <dbReference type="ARBA" id="ARBA00022679"/>
    </source>
</evidence>
<accession>A0A4P8EKS7</accession>
<dbReference type="EMBL" id="CP039965">
    <property type="protein sequence ID" value="QCO57533.1"/>
    <property type="molecule type" value="Genomic_DNA"/>
</dbReference>
<dbReference type="SUPFAM" id="SSF55729">
    <property type="entry name" value="Acyl-CoA N-acyltransferases (Nat)"/>
    <property type="match status" value="1"/>
</dbReference>
<reference evidence="4 5" key="1">
    <citation type="submission" date="2019-05" db="EMBL/GenBank/DDBJ databases">
        <title>Pseudorhodobacter turbinis sp. nov., isolated from the gut of the Korean turban shell.</title>
        <authorList>
            <person name="Jeong Y.-S."/>
            <person name="Kang W.-R."/>
            <person name="Bae J.-W."/>
        </authorList>
    </citation>
    <scope>NUCLEOTIDE SEQUENCE [LARGE SCALE GENOMIC DNA]</scope>
    <source>
        <strain evidence="4 5">S12M18</strain>
        <plasmid evidence="4 5">unnamed1</plasmid>
    </source>
</reference>
<feature type="domain" description="N-acetyltransferase" evidence="3">
    <location>
        <begin position="2"/>
        <end position="150"/>
    </location>
</feature>
<geneLocation type="plasmid" evidence="4 5">
    <name>unnamed1</name>
</geneLocation>
<evidence type="ECO:0000313" key="5">
    <source>
        <dbReference type="Proteomes" id="UP000298631"/>
    </source>
</evidence>
<dbReference type="KEGG" id="pseb:EOK75_17640"/>
<dbReference type="PANTHER" id="PTHR43877">
    <property type="entry name" value="AMINOALKYLPHOSPHONATE N-ACETYLTRANSFERASE-RELATED-RELATED"/>
    <property type="match status" value="1"/>
</dbReference>
<keyword evidence="1 4" id="KW-0808">Transferase</keyword>
<dbReference type="PROSITE" id="PS51186">
    <property type="entry name" value="GNAT"/>
    <property type="match status" value="1"/>
</dbReference>
<gene>
    <name evidence="4" type="ORF">EOK75_17640</name>
</gene>
<name>A0A4P8EKS7_9RHOB</name>